<dbReference type="Proteomes" id="UP000036681">
    <property type="component" value="Unplaced"/>
</dbReference>
<proteinExistence type="predicted"/>
<keyword evidence="1" id="KW-1185">Reference proteome</keyword>
<dbReference type="WBParaSite" id="ALUE_0002108801-mRNA-1">
    <property type="protein sequence ID" value="ALUE_0002108801-mRNA-1"/>
    <property type="gene ID" value="ALUE_0002108801"/>
</dbReference>
<dbReference type="AlphaFoldDB" id="A0A0M3IQR0"/>
<evidence type="ECO:0000313" key="1">
    <source>
        <dbReference type="Proteomes" id="UP000036681"/>
    </source>
</evidence>
<name>A0A0M3IQR0_ASCLU</name>
<protein>
    <submittedName>
        <fullName evidence="2">Uncharacterized protein</fullName>
    </submittedName>
</protein>
<sequence>MNLLTKKGVLRTYDQDKVRRKKKDVSGLIAKRANKLRSFSHSTVDEFSGDEETVVDGAHQILPENAVEATSCASSTASEAAEPLSDVETVFPIMRRLAMQSGGWFSGMLRSSIELVPTNESGDFDSSIRASICGTKNVTRRNVAVMDRKKPEQKNSIVFPRVLSGDVSEIAAGGDIQLVQTTKVIEGDTMVVQFRAHRKAHGTEESGSPRSRKIAFGRERLGRPLDSCLAGRTSEIAM</sequence>
<accession>A0A0M3IQR0</accession>
<evidence type="ECO:0000313" key="2">
    <source>
        <dbReference type="WBParaSite" id="ALUE_0002108801-mRNA-1"/>
    </source>
</evidence>
<organism evidence="1 2">
    <name type="scientific">Ascaris lumbricoides</name>
    <name type="common">Giant roundworm</name>
    <dbReference type="NCBI Taxonomy" id="6252"/>
    <lineage>
        <taxon>Eukaryota</taxon>
        <taxon>Metazoa</taxon>
        <taxon>Ecdysozoa</taxon>
        <taxon>Nematoda</taxon>
        <taxon>Chromadorea</taxon>
        <taxon>Rhabditida</taxon>
        <taxon>Spirurina</taxon>
        <taxon>Ascaridomorpha</taxon>
        <taxon>Ascaridoidea</taxon>
        <taxon>Ascarididae</taxon>
        <taxon>Ascaris</taxon>
    </lineage>
</organism>
<reference evidence="2" key="1">
    <citation type="submission" date="2017-02" db="UniProtKB">
        <authorList>
            <consortium name="WormBaseParasite"/>
        </authorList>
    </citation>
    <scope>IDENTIFICATION</scope>
</reference>